<dbReference type="Pfam" id="PF13424">
    <property type="entry name" value="TPR_12"/>
    <property type="match status" value="2"/>
</dbReference>
<proteinExistence type="predicted"/>
<organism evidence="1 2">
    <name type="scientific">Penicillium bovifimosum</name>
    <dbReference type="NCBI Taxonomy" id="126998"/>
    <lineage>
        <taxon>Eukaryota</taxon>
        <taxon>Fungi</taxon>
        <taxon>Dikarya</taxon>
        <taxon>Ascomycota</taxon>
        <taxon>Pezizomycotina</taxon>
        <taxon>Eurotiomycetes</taxon>
        <taxon>Eurotiomycetidae</taxon>
        <taxon>Eurotiales</taxon>
        <taxon>Aspergillaceae</taxon>
        <taxon>Penicillium</taxon>
    </lineage>
</organism>
<dbReference type="SUPFAM" id="SSF48452">
    <property type="entry name" value="TPR-like"/>
    <property type="match status" value="4"/>
</dbReference>
<dbReference type="GO" id="GO:0072330">
    <property type="term" value="P:monocarboxylic acid biosynthetic process"/>
    <property type="evidence" value="ECO:0007669"/>
    <property type="project" value="UniProtKB-ARBA"/>
</dbReference>
<evidence type="ECO:0000313" key="2">
    <source>
        <dbReference type="Proteomes" id="UP001149079"/>
    </source>
</evidence>
<dbReference type="PANTHER" id="PTHR46082">
    <property type="entry name" value="ATP/GTP-BINDING PROTEIN-RELATED"/>
    <property type="match status" value="1"/>
</dbReference>
<dbReference type="SMART" id="SM00028">
    <property type="entry name" value="TPR"/>
    <property type="match status" value="3"/>
</dbReference>
<dbReference type="InterPro" id="IPR053137">
    <property type="entry name" value="NLR-like"/>
</dbReference>
<dbReference type="Proteomes" id="UP001149079">
    <property type="component" value="Unassembled WGS sequence"/>
</dbReference>
<evidence type="ECO:0000313" key="1">
    <source>
        <dbReference type="EMBL" id="KAJ5129842.1"/>
    </source>
</evidence>
<dbReference type="SUPFAM" id="SSF52540">
    <property type="entry name" value="P-loop containing nucleoside triphosphate hydrolases"/>
    <property type="match status" value="1"/>
</dbReference>
<dbReference type="InterPro" id="IPR011990">
    <property type="entry name" value="TPR-like_helical_dom_sf"/>
</dbReference>
<dbReference type="Gene3D" id="3.40.50.300">
    <property type="entry name" value="P-loop containing nucleotide triphosphate hydrolases"/>
    <property type="match status" value="1"/>
</dbReference>
<reference evidence="1" key="2">
    <citation type="journal article" date="2023" name="IMA Fungus">
        <title>Comparative genomic study of the Penicillium genus elucidates a diverse pangenome and 15 lateral gene transfer events.</title>
        <authorList>
            <person name="Petersen C."/>
            <person name="Sorensen T."/>
            <person name="Nielsen M.R."/>
            <person name="Sondergaard T.E."/>
            <person name="Sorensen J.L."/>
            <person name="Fitzpatrick D.A."/>
            <person name="Frisvad J.C."/>
            <person name="Nielsen K.L."/>
        </authorList>
    </citation>
    <scope>NUCLEOTIDE SEQUENCE</scope>
    <source>
        <strain evidence="1">IBT 22155</strain>
    </source>
</reference>
<dbReference type="InterPro" id="IPR029058">
    <property type="entry name" value="AB_hydrolase_fold"/>
</dbReference>
<sequence>MPLGLHVLYSHVLSGTLLDQNSDGVDIVAVHGLGENSTEAWTHHETGTLWLRDLLPRRIHNARVLTFDYDSSPSFFTGPDFMDKVQSHATTLVADLEGERNLGNASRRPLIFVCHGLGGIIVKSALVHSASRTSHFTSHLNAIYVSTFAILFFGTPHDHIDVGKWLTLFTSTTTAHQPKRELSIPNDSTAHPITVHTLEVVTNQFAPLMKKVHMYLFWEGVRTQLVNGADFMVDPSSAAPHMFDAERCGILDSNHSEMTKFCQSDSAYRTVISALLKYCHSAPAIVAYRWKEAMEHLMRMRRSEASELTGLLLEIPDKIPFSTESKNDAVDVASENEHFNPPCTVSMDFIGQEHIMEALQKAFNPEEQTLLSIKQQKRFVVYGIGGSGKTQISAKYAQNNRQCYWAIFTIDASSPQTAKQSFCKIGRIGGLEATEDAGKHFLSQTRKTWLLIIDNADKPDLNFESLIIPGERGHILVTTRNPSLRRKGNVGNVEVKGLREREAFQLLMKVADIRQPWDLPTETSGNEITKALGYLALAVIQAGNSIYNKICNLKEYLTFYRRFLAHRQRRKTWQNSGESVERNAENDDIYSTFDFSFQNIASSNTTPSQDAVEVLNIVSFYHFDNIRIEIFERGMSLERSHLLQPPIAPLQAGFVNALISRLRPPRALPRILKQSAEDMHPLCIREALRELYASSLITYGSDERSFSLHPLVHAWARDRIPPKERSLWAMVSFHTLMASIPLPPMESREPDLSFRRSLIPHLNECLDACPMEFREFYGLRIGRYRRFMLLFQPTLVFSFREMIQNAAKCGILYAETGDFSKSAYYLFLAKEALVKLVGPHDAKTTAAMLGLAGVLWGLGRLREAIALQEQVAKSRQQVLGPNHRETLLAMDSLGQSFWLNGQYCEALQLQQQTAENMRIHLGERDENTLKALDNLGVTLGSWHRYTESRDIHQKVLAIRKQTRDESDLVVLETKNNLAMALLDLKELGDAKSLMEEVYNGRKAQMGKEHPYTLWALCYLAKIYTEEGELQKAEHILVEGIAAGKRSLGEDHLGVLMGCGELARAYSRQGRLDEALALTLATVDKVKLSRGIEHPDYATGMWSLGQLWEKKQNQAKAINAYRIALEATEKRLTAEHPLYKIISDRIVLLTERHHCNDYKEAAVAMIQS</sequence>
<dbReference type="EMBL" id="JAPQKL010000005">
    <property type="protein sequence ID" value="KAJ5129842.1"/>
    <property type="molecule type" value="Genomic_DNA"/>
</dbReference>
<dbReference type="Gene3D" id="3.40.50.1820">
    <property type="entry name" value="alpha/beta hydrolase"/>
    <property type="match status" value="1"/>
</dbReference>
<evidence type="ECO:0008006" key="3">
    <source>
        <dbReference type="Google" id="ProtNLM"/>
    </source>
</evidence>
<dbReference type="Gene3D" id="1.25.40.10">
    <property type="entry name" value="Tetratricopeptide repeat domain"/>
    <property type="match status" value="2"/>
</dbReference>
<keyword evidence="2" id="KW-1185">Reference proteome</keyword>
<gene>
    <name evidence="1" type="ORF">N7515_005881</name>
</gene>
<dbReference type="RefSeq" id="XP_056520221.1">
    <property type="nucleotide sequence ID" value="XM_056666625.1"/>
</dbReference>
<dbReference type="InterPro" id="IPR019734">
    <property type="entry name" value="TPR_rpt"/>
</dbReference>
<dbReference type="Pfam" id="PF13374">
    <property type="entry name" value="TPR_10"/>
    <property type="match status" value="1"/>
</dbReference>
<dbReference type="GeneID" id="81405795"/>
<comment type="caution">
    <text evidence="1">The sequence shown here is derived from an EMBL/GenBank/DDBJ whole genome shotgun (WGS) entry which is preliminary data.</text>
</comment>
<dbReference type="PANTHER" id="PTHR46082:SF6">
    <property type="entry name" value="AAA+ ATPASE DOMAIN-CONTAINING PROTEIN-RELATED"/>
    <property type="match status" value="1"/>
</dbReference>
<name>A0A9W9L0N1_9EURO</name>
<dbReference type="OrthoDB" id="5086500at2759"/>
<dbReference type="SUPFAM" id="SSF53474">
    <property type="entry name" value="alpha/beta-Hydrolases"/>
    <property type="match status" value="1"/>
</dbReference>
<dbReference type="GO" id="GO:0017000">
    <property type="term" value="P:antibiotic biosynthetic process"/>
    <property type="evidence" value="ECO:0007669"/>
    <property type="project" value="UniProtKB-ARBA"/>
</dbReference>
<protein>
    <recommendedName>
        <fullName evidence="3">NB-ARC domain-containing protein</fullName>
    </recommendedName>
</protein>
<accession>A0A9W9L0N1</accession>
<reference evidence="1" key="1">
    <citation type="submission" date="2022-11" db="EMBL/GenBank/DDBJ databases">
        <authorList>
            <person name="Petersen C."/>
        </authorList>
    </citation>
    <scope>NUCLEOTIDE SEQUENCE</scope>
    <source>
        <strain evidence="1">IBT 22155</strain>
    </source>
</reference>
<dbReference type="InterPro" id="IPR027417">
    <property type="entry name" value="P-loop_NTPase"/>
</dbReference>
<dbReference type="AlphaFoldDB" id="A0A9W9L0N1"/>